<proteinExistence type="predicted"/>
<dbReference type="EMBL" id="JAPFFL010000017">
    <property type="protein sequence ID" value="KAJ6674284.1"/>
    <property type="molecule type" value="Genomic_DNA"/>
</dbReference>
<organism evidence="1 2">
    <name type="scientific">Salix viminalis</name>
    <name type="common">Common osier</name>
    <name type="synonym">Basket willow</name>
    <dbReference type="NCBI Taxonomy" id="40686"/>
    <lineage>
        <taxon>Eukaryota</taxon>
        <taxon>Viridiplantae</taxon>
        <taxon>Streptophyta</taxon>
        <taxon>Embryophyta</taxon>
        <taxon>Tracheophyta</taxon>
        <taxon>Spermatophyta</taxon>
        <taxon>Magnoliopsida</taxon>
        <taxon>eudicotyledons</taxon>
        <taxon>Gunneridae</taxon>
        <taxon>Pentapetalae</taxon>
        <taxon>rosids</taxon>
        <taxon>fabids</taxon>
        <taxon>Malpighiales</taxon>
        <taxon>Salicaceae</taxon>
        <taxon>Saliceae</taxon>
        <taxon>Salix</taxon>
    </lineage>
</organism>
<gene>
    <name evidence="1" type="ORF">OIU85_013199</name>
</gene>
<protein>
    <submittedName>
        <fullName evidence="1">Uncharacterized protein</fullName>
    </submittedName>
</protein>
<name>A0A9Q0SE08_SALVM</name>
<keyword evidence="2" id="KW-1185">Reference proteome</keyword>
<reference evidence="1 2" key="1">
    <citation type="journal article" date="2023" name="Int. J. Mol. Sci.">
        <title>De Novo Assembly and Annotation of 11 Diverse Shrub Willow (Salix) Genomes Reveals Novel Gene Organization in Sex-Linked Regions.</title>
        <authorList>
            <person name="Hyden B."/>
            <person name="Feng K."/>
            <person name="Yates T.B."/>
            <person name="Jawdy S."/>
            <person name="Cereghino C."/>
            <person name="Smart L.B."/>
            <person name="Muchero W."/>
        </authorList>
    </citation>
    <scope>NUCLEOTIDE SEQUENCE [LARGE SCALE GENOMIC DNA]</scope>
    <source>
        <tissue evidence="1">Shoot tip</tissue>
    </source>
</reference>
<comment type="caution">
    <text evidence="1">The sequence shown here is derived from an EMBL/GenBank/DDBJ whole genome shotgun (WGS) entry which is preliminary data.</text>
</comment>
<dbReference type="Proteomes" id="UP001151529">
    <property type="component" value="Chromosome 18"/>
</dbReference>
<evidence type="ECO:0000313" key="2">
    <source>
        <dbReference type="Proteomes" id="UP001151529"/>
    </source>
</evidence>
<dbReference type="AlphaFoldDB" id="A0A9Q0SE08"/>
<evidence type="ECO:0000313" key="1">
    <source>
        <dbReference type="EMBL" id="KAJ6674284.1"/>
    </source>
</evidence>
<accession>A0A9Q0SE08</accession>
<sequence length="85" mass="9309">MEDAEEVVAGKKLQCCQSLFLLEPKLLVLPRSSRKGGCAEVSLMEVLLMVAGLGQYRAVAARREALFAAEAAGMAKEHDHYNFKI</sequence>